<sequence>MNRFSAEIYPGDFVQVPLRQHHDPRDIVSAMLGLYPPESGEICFLGQPWSTSDYKRQFLMRSQIGRVFAGTGWIKSLTVWDNVLLAMRHHGVPESFARQQVRQWSERLSGPRAGAVRQAMRNRPGFVEPSILQVCQWIRAVSNHPKLLILERPLHYVIEGLHEEIVSVIDEFRSAGAAILVFSEPDRQEDYRFVRSVRRWTIVGKTILRDEETA</sequence>
<comment type="caution">
    <text evidence="1">The sequence shown here is derived from an EMBL/GenBank/DDBJ whole genome shotgun (WGS) entry which is preliminary data.</text>
</comment>
<dbReference type="SUPFAM" id="SSF52540">
    <property type="entry name" value="P-loop containing nucleoside triphosphate hydrolases"/>
    <property type="match status" value="1"/>
</dbReference>
<dbReference type="RefSeq" id="WP_149497476.1">
    <property type="nucleotide sequence ID" value="NZ_CP141221.1"/>
</dbReference>
<evidence type="ECO:0000313" key="2">
    <source>
        <dbReference type="Proteomes" id="UP001239462"/>
    </source>
</evidence>
<organism evidence="1 2">
    <name type="scientific">Roseiconus lacunae</name>
    <dbReference type="NCBI Taxonomy" id="2605694"/>
    <lineage>
        <taxon>Bacteria</taxon>
        <taxon>Pseudomonadati</taxon>
        <taxon>Planctomycetota</taxon>
        <taxon>Planctomycetia</taxon>
        <taxon>Pirellulales</taxon>
        <taxon>Pirellulaceae</taxon>
        <taxon>Roseiconus</taxon>
    </lineage>
</organism>
<dbReference type="InterPro" id="IPR027417">
    <property type="entry name" value="P-loop_NTPase"/>
</dbReference>
<dbReference type="Gene3D" id="3.40.50.300">
    <property type="entry name" value="P-loop containing nucleotide triphosphate hydrolases"/>
    <property type="match status" value="1"/>
</dbReference>
<reference evidence="1 2" key="1">
    <citation type="submission" date="2023-06" db="EMBL/GenBank/DDBJ databases">
        <title>Roseiconus lacunae JC819 isolated from Gulf of Mannar region, Tamil Nadu.</title>
        <authorList>
            <person name="Pk S."/>
            <person name="Ch S."/>
            <person name="Ch V.R."/>
        </authorList>
    </citation>
    <scope>NUCLEOTIDE SEQUENCE [LARGE SCALE GENOMIC DNA]</scope>
    <source>
        <strain evidence="1 2">JC819</strain>
    </source>
</reference>
<accession>A0ABT7PGX5</accession>
<evidence type="ECO:0008006" key="3">
    <source>
        <dbReference type="Google" id="ProtNLM"/>
    </source>
</evidence>
<proteinExistence type="predicted"/>
<name>A0ABT7PGX5_9BACT</name>
<evidence type="ECO:0000313" key="1">
    <source>
        <dbReference type="EMBL" id="MDM4015742.1"/>
    </source>
</evidence>
<dbReference type="EMBL" id="JASZZN010000006">
    <property type="protein sequence ID" value="MDM4015742.1"/>
    <property type="molecule type" value="Genomic_DNA"/>
</dbReference>
<dbReference type="Proteomes" id="UP001239462">
    <property type="component" value="Unassembled WGS sequence"/>
</dbReference>
<protein>
    <recommendedName>
        <fullName evidence="3">ABC transporter domain-containing protein</fullName>
    </recommendedName>
</protein>
<gene>
    <name evidence="1" type="ORF">QTN89_09900</name>
</gene>
<keyword evidence="2" id="KW-1185">Reference proteome</keyword>